<gene>
    <name evidence="2" type="ORF">M0R45_014446</name>
</gene>
<proteinExistence type="predicted"/>
<dbReference type="Pfam" id="PF00646">
    <property type="entry name" value="F-box"/>
    <property type="match status" value="1"/>
</dbReference>
<dbReference type="PANTHER" id="PTHR31672:SF13">
    <property type="entry name" value="F-BOX PROTEIN CPR30-LIKE"/>
    <property type="match status" value="1"/>
</dbReference>
<dbReference type="Pfam" id="PF07734">
    <property type="entry name" value="FBA_1"/>
    <property type="match status" value="1"/>
</dbReference>
<dbReference type="EMBL" id="JBEDUW010000003">
    <property type="protein sequence ID" value="KAK9937671.1"/>
    <property type="molecule type" value="Genomic_DNA"/>
</dbReference>
<dbReference type="Proteomes" id="UP001457282">
    <property type="component" value="Unassembled WGS sequence"/>
</dbReference>
<dbReference type="InterPro" id="IPR001810">
    <property type="entry name" value="F-box_dom"/>
</dbReference>
<accession>A0AAW1XMN2</accession>
<dbReference type="InterPro" id="IPR006527">
    <property type="entry name" value="F-box-assoc_dom_typ1"/>
</dbReference>
<dbReference type="InterPro" id="IPR036047">
    <property type="entry name" value="F-box-like_dom_sf"/>
</dbReference>
<dbReference type="NCBIfam" id="TIGR01640">
    <property type="entry name" value="F_box_assoc_1"/>
    <property type="match status" value="1"/>
</dbReference>
<dbReference type="SUPFAM" id="SSF81383">
    <property type="entry name" value="F-box domain"/>
    <property type="match status" value="1"/>
</dbReference>
<evidence type="ECO:0000313" key="3">
    <source>
        <dbReference type="Proteomes" id="UP001457282"/>
    </source>
</evidence>
<organism evidence="2 3">
    <name type="scientific">Rubus argutus</name>
    <name type="common">Southern blackberry</name>
    <dbReference type="NCBI Taxonomy" id="59490"/>
    <lineage>
        <taxon>Eukaryota</taxon>
        <taxon>Viridiplantae</taxon>
        <taxon>Streptophyta</taxon>
        <taxon>Embryophyta</taxon>
        <taxon>Tracheophyta</taxon>
        <taxon>Spermatophyta</taxon>
        <taxon>Magnoliopsida</taxon>
        <taxon>eudicotyledons</taxon>
        <taxon>Gunneridae</taxon>
        <taxon>Pentapetalae</taxon>
        <taxon>rosids</taxon>
        <taxon>fabids</taxon>
        <taxon>Rosales</taxon>
        <taxon>Rosaceae</taxon>
        <taxon>Rosoideae</taxon>
        <taxon>Rosoideae incertae sedis</taxon>
        <taxon>Rubus</taxon>
    </lineage>
</organism>
<dbReference type="InterPro" id="IPR017451">
    <property type="entry name" value="F-box-assoc_interact_dom"/>
</dbReference>
<comment type="caution">
    <text evidence="2">The sequence shown here is derived from an EMBL/GenBank/DDBJ whole genome shotgun (WGS) entry which is preliminary data.</text>
</comment>
<evidence type="ECO:0000259" key="1">
    <source>
        <dbReference type="PROSITE" id="PS50181"/>
    </source>
</evidence>
<name>A0AAW1XMN2_RUBAR</name>
<feature type="domain" description="F-box" evidence="1">
    <location>
        <begin position="6"/>
        <end position="52"/>
    </location>
</feature>
<sequence length="357" mass="39998">MTDLLKNLMKDFPEEIIRDVLIRLRIKSLIRCTCVCKSWRSMIKDSTFIRTHLTHTLSINTQNATHLLLLHTVVIEGTHLFKEDLYSLCYDNPAFDQCCNIEFPSALKKVTKYQASRVVGTCNGLVCLAVDLMCYAFDLVLWNPSVRKYVTLPNPLGGYGCGSFGFGYDSVTSDFQVVKLATQLILNNKLYECPPVAQVYSLAKGSWSSLHFDLPPCVMDGCSPNAFVNGAIHWLALRLTNEAYIYFILSFEVSSESLREMMLPESFKYMSLGLSLSVSGDGKSLGLFAKCDSDTDSFLDIWSGEVVLVLEDDRELVSLDLVSKKYKSFGISGGQHCSVDSYEENLVLLDREDASSY</sequence>
<dbReference type="Gene3D" id="1.20.1280.50">
    <property type="match status" value="1"/>
</dbReference>
<dbReference type="PANTHER" id="PTHR31672">
    <property type="entry name" value="BNACNNG10540D PROTEIN"/>
    <property type="match status" value="1"/>
</dbReference>
<protein>
    <recommendedName>
        <fullName evidence="1">F-box domain-containing protein</fullName>
    </recommendedName>
</protein>
<keyword evidence="3" id="KW-1185">Reference proteome</keyword>
<dbReference type="SMART" id="SM00256">
    <property type="entry name" value="FBOX"/>
    <property type="match status" value="1"/>
</dbReference>
<reference evidence="2 3" key="1">
    <citation type="journal article" date="2023" name="G3 (Bethesda)">
        <title>A chromosome-length genome assembly and annotation of blackberry (Rubus argutus, cv. 'Hillquist').</title>
        <authorList>
            <person name="Bruna T."/>
            <person name="Aryal R."/>
            <person name="Dudchenko O."/>
            <person name="Sargent D.J."/>
            <person name="Mead D."/>
            <person name="Buti M."/>
            <person name="Cavallini A."/>
            <person name="Hytonen T."/>
            <person name="Andres J."/>
            <person name="Pham M."/>
            <person name="Weisz D."/>
            <person name="Mascagni F."/>
            <person name="Usai G."/>
            <person name="Natali L."/>
            <person name="Bassil N."/>
            <person name="Fernandez G.E."/>
            <person name="Lomsadze A."/>
            <person name="Armour M."/>
            <person name="Olukolu B."/>
            <person name="Poorten T."/>
            <person name="Britton C."/>
            <person name="Davik J."/>
            <person name="Ashrafi H."/>
            <person name="Aiden E.L."/>
            <person name="Borodovsky M."/>
            <person name="Worthington M."/>
        </authorList>
    </citation>
    <scope>NUCLEOTIDE SEQUENCE [LARGE SCALE GENOMIC DNA]</scope>
    <source>
        <strain evidence="2">PI 553951</strain>
    </source>
</reference>
<dbReference type="InterPro" id="IPR050796">
    <property type="entry name" value="SCF_F-box_component"/>
</dbReference>
<evidence type="ECO:0000313" key="2">
    <source>
        <dbReference type="EMBL" id="KAK9937671.1"/>
    </source>
</evidence>
<dbReference type="AlphaFoldDB" id="A0AAW1XMN2"/>
<dbReference type="PROSITE" id="PS50181">
    <property type="entry name" value="FBOX"/>
    <property type="match status" value="1"/>
</dbReference>
<dbReference type="CDD" id="cd22157">
    <property type="entry name" value="F-box_AtFBW1-like"/>
    <property type="match status" value="1"/>
</dbReference>